<dbReference type="GO" id="GO:0004358">
    <property type="term" value="F:L-glutamate N-acetyltransferase activity, acting on acetyl-L-ornithine as donor"/>
    <property type="evidence" value="ECO:0007669"/>
    <property type="project" value="UniProtKB-UniRule"/>
</dbReference>
<keyword evidence="11" id="KW-1185">Reference proteome</keyword>
<evidence type="ECO:0000256" key="5">
    <source>
        <dbReference type="ARBA" id="ARBA00022679"/>
    </source>
</evidence>
<dbReference type="HAMAP" id="MF_01106">
    <property type="entry name" value="ArgJ"/>
    <property type="match status" value="1"/>
</dbReference>
<feature type="chain" id="PRO_5023224505" description="Arginine biosynthesis bifunctional protein ArgJ alpha chain" evidence="9">
    <location>
        <begin position="1"/>
        <end position="188"/>
    </location>
</feature>
<feature type="binding site" evidence="9">
    <location>
        <position position="189"/>
    </location>
    <ligand>
        <name>substrate</name>
    </ligand>
</feature>
<feature type="binding site" evidence="9">
    <location>
        <position position="406"/>
    </location>
    <ligand>
        <name>substrate</name>
    </ligand>
</feature>
<feature type="site" description="Involved in the stabilization of negative charge on the oxyanion by the formation of the oxyanion hole" evidence="9">
    <location>
        <position position="116"/>
    </location>
</feature>
<feature type="chain" id="PRO_5023224506" description="Arginine biosynthesis bifunctional protein ArgJ beta chain" evidence="9">
    <location>
        <begin position="189"/>
        <end position="406"/>
    </location>
</feature>
<comment type="subunit">
    <text evidence="2 9">Heterotetramer of two alpha and two beta chains.</text>
</comment>
<dbReference type="PANTHER" id="PTHR23100:SF0">
    <property type="entry name" value="ARGININE BIOSYNTHESIS BIFUNCTIONAL PROTEIN ARGJ, MITOCHONDRIAL"/>
    <property type="match status" value="1"/>
</dbReference>
<dbReference type="Gene3D" id="3.60.70.12">
    <property type="entry name" value="L-amino peptidase D-ALA esterase/amidase"/>
    <property type="match status" value="1"/>
</dbReference>
<feature type="active site" description="Nucleophile" evidence="9">
    <location>
        <position position="189"/>
    </location>
</feature>
<dbReference type="GO" id="GO:0006592">
    <property type="term" value="P:ornithine biosynthetic process"/>
    <property type="evidence" value="ECO:0007669"/>
    <property type="project" value="TreeGrafter"/>
</dbReference>
<proteinExistence type="inferred from homology"/>
<dbReference type="EC" id="2.3.1.35" evidence="9"/>
<dbReference type="FunFam" id="3.10.20.340:FF:000001">
    <property type="entry name" value="Arginine biosynthesis bifunctional protein ArgJ, chloroplastic"/>
    <property type="match status" value="1"/>
</dbReference>
<evidence type="ECO:0000313" key="10">
    <source>
        <dbReference type="EMBL" id="PWD84651.1"/>
    </source>
</evidence>
<evidence type="ECO:0000256" key="6">
    <source>
        <dbReference type="ARBA" id="ARBA00022813"/>
    </source>
</evidence>
<evidence type="ECO:0000256" key="2">
    <source>
        <dbReference type="ARBA" id="ARBA00011475"/>
    </source>
</evidence>
<dbReference type="InterPro" id="IPR002813">
    <property type="entry name" value="Arg_biosynth_ArgJ"/>
</dbReference>
<keyword evidence="9" id="KW-0963">Cytoplasm</keyword>
<comment type="subcellular location">
    <subcellularLocation>
        <location evidence="9">Cytoplasm</location>
    </subcellularLocation>
</comment>
<organism evidence="10 11">
    <name type="scientific">Ignatzschineria indica</name>
    <dbReference type="NCBI Taxonomy" id="472583"/>
    <lineage>
        <taxon>Bacteria</taxon>
        <taxon>Pseudomonadati</taxon>
        <taxon>Pseudomonadota</taxon>
        <taxon>Gammaproteobacteria</taxon>
        <taxon>Cardiobacteriales</taxon>
        <taxon>Ignatzschineriaceae</taxon>
        <taxon>Ignatzschineria</taxon>
    </lineage>
</organism>
<dbReference type="FunFam" id="3.60.70.12:FF:000001">
    <property type="entry name" value="Arginine biosynthesis bifunctional protein ArgJ, chloroplastic"/>
    <property type="match status" value="1"/>
</dbReference>
<protein>
    <recommendedName>
        <fullName evidence="9">Arginine biosynthesis bifunctional protein ArgJ</fullName>
    </recommendedName>
    <domain>
        <recommendedName>
            <fullName evidence="9">Glutamate N-acetyltransferase</fullName>
            <ecNumber evidence="9">2.3.1.35</ecNumber>
        </recommendedName>
        <alternativeName>
            <fullName evidence="9">Ornithine acetyltransferase</fullName>
            <shortName evidence="9">OATase</shortName>
        </alternativeName>
        <alternativeName>
            <fullName evidence="9">Ornithine transacetylase</fullName>
        </alternativeName>
    </domain>
    <domain>
        <recommendedName>
            <fullName evidence="9">Amino-acid acetyltransferase</fullName>
            <ecNumber evidence="9">2.3.1.1</ecNumber>
        </recommendedName>
        <alternativeName>
            <fullName evidence="9">N-acetylglutamate synthase</fullName>
            <shortName evidence="9">AGSase</shortName>
        </alternativeName>
    </domain>
    <component>
        <recommendedName>
            <fullName evidence="9">Arginine biosynthesis bifunctional protein ArgJ alpha chain</fullName>
        </recommendedName>
    </component>
    <component>
        <recommendedName>
            <fullName evidence="9">Arginine biosynthesis bifunctional protein ArgJ beta chain</fullName>
        </recommendedName>
    </component>
</protein>
<evidence type="ECO:0000256" key="3">
    <source>
        <dbReference type="ARBA" id="ARBA00022571"/>
    </source>
</evidence>
<comment type="catalytic activity">
    <reaction evidence="8 9">
        <text>N(2)-acetyl-L-ornithine + L-glutamate = N-acetyl-L-glutamate + L-ornithine</text>
        <dbReference type="Rhea" id="RHEA:15349"/>
        <dbReference type="ChEBI" id="CHEBI:29985"/>
        <dbReference type="ChEBI" id="CHEBI:44337"/>
        <dbReference type="ChEBI" id="CHEBI:46911"/>
        <dbReference type="ChEBI" id="CHEBI:57805"/>
        <dbReference type="EC" id="2.3.1.35"/>
    </reaction>
</comment>
<dbReference type="NCBIfam" id="NF003802">
    <property type="entry name" value="PRK05388.1"/>
    <property type="match status" value="1"/>
</dbReference>
<dbReference type="SUPFAM" id="SSF56266">
    <property type="entry name" value="DmpA/ArgJ-like"/>
    <property type="match status" value="1"/>
</dbReference>
<keyword evidence="9" id="KW-0511">Multifunctional enzyme</keyword>
<dbReference type="PANTHER" id="PTHR23100">
    <property type="entry name" value="ARGININE BIOSYNTHESIS BIFUNCTIONAL PROTEIN ARGJ"/>
    <property type="match status" value="1"/>
</dbReference>
<dbReference type="GO" id="GO:0005737">
    <property type="term" value="C:cytoplasm"/>
    <property type="evidence" value="ECO:0007669"/>
    <property type="project" value="UniProtKB-SubCell"/>
</dbReference>
<dbReference type="Gene3D" id="3.10.20.340">
    <property type="entry name" value="ArgJ beta chain, C-terminal domain"/>
    <property type="match status" value="1"/>
</dbReference>
<reference evidence="10 11" key="1">
    <citation type="journal article" date="2018" name="Genome Announc.">
        <title>Ignatzschineria cameli sp. nov., isolated from necrotic foot tissue of dromedaries (Camelus dromedarius) and associated maggots (Wohlfahrtia species) in Dubai.</title>
        <authorList>
            <person name="Tsang C.C."/>
            <person name="Tang J.Y."/>
            <person name="Fong J.Y."/>
            <person name="Kinne J."/>
            <person name="Lee H.H."/>
            <person name="Joseph M."/>
            <person name="Jose S."/>
            <person name="Schuster R.K."/>
            <person name="Tang Y."/>
            <person name="Sivakumar S."/>
            <person name="Chen J.H."/>
            <person name="Teng J.L."/>
            <person name="Lau S.K."/>
            <person name="Wernery U."/>
            <person name="Woo P.C."/>
        </authorList>
    </citation>
    <scope>NUCLEOTIDE SEQUENCE [LARGE SCALE GENOMIC DNA]</scope>
    <source>
        <strain evidence="10 11">KCTC 22643</strain>
    </source>
</reference>
<dbReference type="EMBL" id="QEWR01000002">
    <property type="protein sequence ID" value="PWD84651.1"/>
    <property type="molecule type" value="Genomic_DNA"/>
</dbReference>
<dbReference type="UniPathway" id="UPA00068">
    <property type="reaction ID" value="UER00106"/>
</dbReference>
<feature type="binding site" evidence="9">
    <location>
        <position position="275"/>
    </location>
    <ligand>
        <name>substrate</name>
    </ligand>
</feature>
<dbReference type="AlphaFoldDB" id="A0A2U2AN62"/>
<dbReference type="EC" id="2.3.1.1" evidence="9"/>
<evidence type="ECO:0000256" key="1">
    <source>
        <dbReference type="ARBA" id="ARBA00006774"/>
    </source>
</evidence>
<dbReference type="Proteomes" id="UP000244948">
    <property type="component" value="Unassembled WGS sequence"/>
</dbReference>
<comment type="pathway">
    <text evidence="9">Amino-acid biosynthesis; L-arginine biosynthesis; L-ornithine and N-acetyl-L-glutamate from L-glutamate and N(2)-acetyl-L-ornithine (cyclic): step 1/1.</text>
</comment>
<evidence type="ECO:0000256" key="9">
    <source>
        <dbReference type="HAMAP-Rule" id="MF_01106"/>
    </source>
</evidence>
<gene>
    <name evidence="9" type="primary">argJ</name>
    <name evidence="10" type="ORF">DC082_03730</name>
</gene>
<comment type="pathway">
    <text evidence="9">Amino-acid biosynthesis; L-arginine biosynthesis; N(2)-acetyl-L-ornithine from L-glutamate: step 1/4.</text>
</comment>
<dbReference type="CDD" id="cd02152">
    <property type="entry name" value="OAT"/>
    <property type="match status" value="1"/>
</dbReference>
<evidence type="ECO:0000256" key="7">
    <source>
        <dbReference type="ARBA" id="ARBA00023315"/>
    </source>
</evidence>
<accession>A0A2U2AN62</accession>
<sequence>MITILKDGTITSTPGFQAAGITAGIKESGKKDLAFIWSETPAVAAATLTQNKFRAAPVDLCAGFLANETHRGLIINSGNANACTGEEGAANALEMCEIIAKEMDVDTESIFVASTGVIGQQLPMEIIRKGLVEVPKALSREGGNEAAEAIMTTDLVSKEVAVYFELEGEIVTISGMAKGSGMIHPNMATMIAVLTTDANISKEMLQKAFSASVNTSYNMVSVDGDTSTNDSAFIFANGLAHHTKIEASGDAYLKFKRGLDTVNQLLAKKIARDGEGATKLLEVRVEHARSLADAQSVAKSVVTSSLVKTAIFGEDGNWGRIICAVGNATAEYDISKVQIFMEAAGKSVQIVADGFGAKFDEAELDALLKEETITIFIDLMNGGSTATAWGCDLSYDYIKINADYRT</sequence>
<dbReference type="Pfam" id="PF01960">
    <property type="entry name" value="ArgJ"/>
    <property type="match status" value="1"/>
</dbReference>
<keyword evidence="3 9" id="KW-0055">Arginine biosynthesis</keyword>
<evidence type="ECO:0000256" key="8">
    <source>
        <dbReference type="ARBA" id="ARBA00049439"/>
    </source>
</evidence>
<dbReference type="NCBIfam" id="TIGR00120">
    <property type="entry name" value="ArgJ"/>
    <property type="match status" value="1"/>
</dbReference>
<name>A0A2U2AN62_9GAMM</name>
<feature type="binding site" evidence="9">
    <location>
        <position position="401"/>
    </location>
    <ligand>
        <name>substrate</name>
    </ligand>
</feature>
<feature type="site" description="Cleavage; by autolysis" evidence="9">
    <location>
        <begin position="188"/>
        <end position="189"/>
    </location>
</feature>
<comment type="catalytic activity">
    <reaction evidence="9">
        <text>L-glutamate + acetyl-CoA = N-acetyl-L-glutamate + CoA + H(+)</text>
        <dbReference type="Rhea" id="RHEA:24292"/>
        <dbReference type="ChEBI" id="CHEBI:15378"/>
        <dbReference type="ChEBI" id="CHEBI:29985"/>
        <dbReference type="ChEBI" id="CHEBI:44337"/>
        <dbReference type="ChEBI" id="CHEBI:57287"/>
        <dbReference type="ChEBI" id="CHEBI:57288"/>
        <dbReference type="EC" id="2.3.1.1"/>
    </reaction>
</comment>
<evidence type="ECO:0000313" key="11">
    <source>
        <dbReference type="Proteomes" id="UP000244948"/>
    </source>
</evidence>
<keyword evidence="4 9" id="KW-0028">Amino-acid biosynthesis</keyword>
<comment type="similarity">
    <text evidence="1 9">Belongs to the ArgJ family.</text>
</comment>
<evidence type="ECO:0000256" key="4">
    <source>
        <dbReference type="ARBA" id="ARBA00022605"/>
    </source>
</evidence>
<dbReference type="GO" id="GO:0006526">
    <property type="term" value="P:L-arginine biosynthetic process"/>
    <property type="evidence" value="ECO:0007669"/>
    <property type="project" value="UniProtKB-UniRule"/>
</dbReference>
<comment type="caution">
    <text evidence="10">The sequence shown here is derived from an EMBL/GenBank/DDBJ whole genome shotgun (WGS) entry which is preliminary data.</text>
</comment>
<dbReference type="InterPro" id="IPR042195">
    <property type="entry name" value="ArgJ_beta_C"/>
</dbReference>
<dbReference type="InterPro" id="IPR016117">
    <property type="entry name" value="ArgJ-like_dom_sf"/>
</dbReference>
<keyword evidence="6 9" id="KW-0068">Autocatalytic cleavage</keyword>
<keyword evidence="5 9" id="KW-0808">Transferase</keyword>
<feature type="site" description="Involved in the stabilization of negative charge on the oxyanion by the formation of the oxyanion hole" evidence="9">
    <location>
        <position position="115"/>
    </location>
</feature>
<dbReference type="GO" id="GO:0004042">
    <property type="term" value="F:L-glutamate N-acetyltransferase activity"/>
    <property type="evidence" value="ECO:0007669"/>
    <property type="project" value="UniProtKB-UniRule"/>
</dbReference>
<feature type="binding site" evidence="9">
    <location>
        <position position="178"/>
    </location>
    <ligand>
        <name>substrate</name>
    </ligand>
</feature>
<feature type="binding site" evidence="9">
    <location>
        <position position="152"/>
    </location>
    <ligand>
        <name>substrate</name>
    </ligand>
</feature>
<comment type="function">
    <text evidence="9">Catalyzes two activities which are involved in the cyclic version of arginine biosynthesis: the synthesis of N-acetylglutamate from glutamate and acetyl-CoA as the acetyl donor, and of ornithine by transacetylation between N(2)-acetylornithine and glutamate.</text>
</comment>
<keyword evidence="7 9" id="KW-0012">Acyltransferase</keyword>